<evidence type="ECO:0000313" key="5">
    <source>
        <dbReference type="EMBL" id="CAF1294478.1"/>
    </source>
</evidence>
<proteinExistence type="predicted"/>
<keyword evidence="2" id="KW-0539">Nucleus</keyword>
<evidence type="ECO:0000256" key="1">
    <source>
        <dbReference type="ARBA" id="ARBA00023125"/>
    </source>
</evidence>
<dbReference type="InterPro" id="IPR050211">
    <property type="entry name" value="FOX_domain-containing"/>
</dbReference>
<protein>
    <recommendedName>
        <fullName evidence="4">Fork-head domain-containing protein</fullName>
    </recommendedName>
</protein>
<evidence type="ECO:0000259" key="4">
    <source>
        <dbReference type="PROSITE" id="PS50039"/>
    </source>
</evidence>
<dbReference type="OrthoDB" id="5954824at2759"/>
<dbReference type="Gene3D" id="1.20.1070.10">
    <property type="entry name" value="Rhodopsin 7-helix transmembrane proteins"/>
    <property type="match status" value="1"/>
</dbReference>
<dbReference type="SUPFAM" id="SSF46785">
    <property type="entry name" value="Winged helix' DNA-binding domain"/>
    <property type="match status" value="1"/>
</dbReference>
<dbReference type="GO" id="GO:0000978">
    <property type="term" value="F:RNA polymerase II cis-regulatory region sequence-specific DNA binding"/>
    <property type="evidence" value="ECO:0007669"/>
    <property type="project" value="TreeGrafter"/>
</dbReference>
<dbReference type="GO" id="GO:0009653">
    <property type="term" value="P:anatomical structure morphogenesis"/>
    <property type="evidence" value="ECO:0007669"/>
    <property type="project" value="TreeGrafter"/>
</dbReference>
<dbReference type="InterPro" id="IPR001766">
    <property type="entry name" value="Fork_head_dom"/>
</dbReference>
<comment type="subcellular location">
    <subcellularLocation>
        <location evidence="2">Nucleus</location>
    </subcellularLocation>
</comment>
<keyword evidence="1 2" id="KW-0238">DNA-binding</keyword>
<dbReference type="PROSITE" id="PS50039">
    <property type="entry name" value="FORK_HEAD_3"/>
    <property type="match status" value="1"/>
</dbReference>
<evidence type="ECO:0000313" key="6">
    <source>
        <dbReference type="Proteomes" id="UP000663882"/>
    </source>
</evidence>
<dbReference type="PRINTS" id="PR00053">
    <property type="entry name" value="FORKHEAD"/>
</dbReference>
<dbReference type="PANTHER" id="PTHR11829">
    <property type="entry name" value="FORKHEAD BOX PROTEIN"/>
    <property type="match status" value="1"/>
</dbReference>
<dbReference type="GO" id="GO:0000981">
    <property type="term" value="F:DNA-binding transcription factor activity, RNA polymerase II-specific"/>
    <property type="evidence" value="ECO:0007669"/>
    <property type="project" value="TreeGrafter"/>
</dbReference>
<keyword evidence="3" id="KW-0812">Transmembrane</keyword>
<feature type="DNA-binding region" description="Fork-head" evidence="2">
    <location>
        <begin position="3"/>
        <end position="80"/>
    </location>
</feature>
<comment type="caution">
    <text evidence="5">The sequence shown here is derived from an EMBL/GenBank/DDBJ whole genome shotgun (WGS) entry which is preliminary data.</text>
</comment>
<evidence type="ECO:0000256" key="3">
    <source>
        <dbReference type="SAM" id="Phobius"/>
    </source>
</evidence>
<dbReference type="AlphaFoldDB" id="A0A815DCH1"/>
<dbReference type="Proteomes" id="UP000663882">
    <property type="component" value="Unassembled WGS sequence"/>
</dbReference>
<name>A0A815DCH1_9BILA</name>
<feature type="transmembrane region" description="Helical" evidence="3">
    <location>
        <begin position="164"/>
        <end position="182"/>
    </location>
</feature>
<accession>A0A815DCH1</accession>
<dbReference type="InterPro" id="IPR036388">
    <property type="entry name" value="WH-like_DNA-bd_sf"/>
</dbReference>
<dbReference type="GO" id="GO:0005634">
    <property type="term" value="C:nucleus"/>
    <property type="evidence" value="ECO:0007669"/>
    <property type="project" value="UniProtKB-SubCell"/>
</dbReference>
<dbReference type="GO" id="GO:0030154">
    <property type="term" value="P:cell differentiation"/>
    <property type="evidence" value="ECO:0007669"/>
    <property type="project" value="TreeGrafter"/>
</dbReference>
<dbReference type="Pfam" id="PF00250">
    <property type="entry name" value="Forkhead"/>
    <property type="match status" value="1"/>
</dbReference>
<organism evidence="5 6">
    <name type="scientific">Rotaria sordida</name>
    <dbReference type="NCBI Taxonomy" id="392033"/>
    <lineage>
        <taxon>Eukaryota</taxon>
        <taxon>Metazoa</taxon>
        <taxon>Spiralia</taxon>
        <taxon>Gnathifera</taxon>
        <taxon>Rotifera</taxon>
        <taxon>Eurotatoria</taxon>
        <taxon>Bdelloidea</taxon>
        <taxon>Philodinida</taxon>
        <taxon>Philodinidae</taxon>
        <taxon>Rotaria</taxon>
    </lineage>
</organism>
<dbReference type="SMART" id="SM00339">
    <property type="entry name" value="FH"/>
    <property type="match status" value="1"/>
</dbReference>
<evidence type="ECO:0000256" key="2">
    <source>
        <dbReference type="PROSITE-ProRule" id="PRU00089"/>
    </source>
</evidence>
<dbReference type="SUPFAM" id="SSF81321">
    <property type="entry name" value="Family A G protein-coupled receptor-like"/>
    <property type="match status" value="1"/>
</dbReference>
<dbReference type="InterPro" id="IPR036390">
    <property type="entry name" value="WH_DNA-bd_sf"/>
</dbReference>
<feature type="transmembrane region" description="Helical" evidence="3">
    <location>
        <begin position="235"/>
        <end position="257"/>
    </location>
</feature>
<dbReference type="EMBL" id="CAJNOO010002750">
    <property type="protein sequence ID" value="CAF1294478.1"/>
    <property type="molecule type" value="Genomic_DNA"/>
</dbReference>
<reference evidence="5" key="1">
    <citation type="submission" date="2021-02" db="EMBL/GenBank/DDBJ databases">
        <authorList>
            <person name="Nowell W R."/>
        </authorList>
    </citation>
    <scope>NUCLEOTIDE SEQUENCE</scope>
</reference>
<feature type="transmembrane region" description="Helical" evidence="3">
    <location>
        <begin position="130"/>
        <end position="152"/>
    </location>
</feature>
<dbReference type="PANTHER" id="PTHR11829:SF388">
    <property type="entry name" value="FORK HEAD DOMAIN-CONTAINING PROTEIN L1-RELATED"/>
    <property type="match status" value="1"/>
</dbReference>
<feature type="domain" description="Fork-head" evidence="4">
    <location>
        <begin position="3"/>
        <end position="80"/>
    </location>
</feature>
<dbReference type="Gene3D" id="1.10.10.10">
    <property type="entry name" value="Winged helix-like DNA-binding domain superfamily/Winged helix DNA-binding domain"/>
    <property type="match status" value="1"/>
</dbReference>
<gene>
    <name evidence="5" type="ORF">RFH988_LOCUS29384</name>
</gene>
<keyword evidence="3" id="KW-0472">Membrane</keyword>
<keyword evidence="3" id="KW-1133">Transmembrane helix</keyword>
<sequence>MTKPPICYMKLITLAIQNSPGQKCTLNGIYQYIMDHCPYYRENQAKWQNFIRHSLSLNELFVKVARDDKQPEAGYNIYFTSKNIILCRLCYYTSLFSNVLSSYCLILSSSDRVFVISPYASIRQRSTLRLSYFYIIGGTIFWMLFHSPSLVFTNITQISQSISICFYQVGFYLTFISFYSIIKESSSTLLLLICGIWAVKNIRHLLRVTLSIGTRFSGNTRVVGSYIIHPKDRQFVWMILIDILLYAIFCSMAAIFLTHQQITQYQQKSIEQVQLDIFLKQITVFCLHIPFSISCYTYLLVSKTYRNTIKNIFLWN</sequence>
<feature type="transmembrane region" description="Helical" evidence="3">
    <location>
        <begin position="277"/>
        <end position="301"/>
    </location>
</feature>